<name>A0ACC1XA20_MELAZ</name>
<sequence>MEEENCKESPRALEQESKIFFNMNHFGETIISGEWEKAEKYLLAFTKLDDNSYSRTLFFELCKQKYYEAMCRNDHTEAVNIFWKDLKVFSIPQTRINCELAELFALKDLREDEQLSWHTKATSARAKLHDDLKLLVKENPILQDKLIFPIVNNSALLSLIKLICPSFQKKTRGVKEELIYLIFQFLGEEEYKETLHKFEQETKVFFNMNYFAEYITNGEWDIAEKYLSAFTKMDDNSYSAKMFLEIQRQKQKKLPSRYAETAHLYNALKGLVENNRILQDKLKFPRMDKSRLLTLVEQIMDWWVPYHVNMMPNDNNETISLKDIPTVPYLIHDPSLVINNSSQEEVLLAASSGDGFKERTSLADVNSSVCTKPMEKSVIWKLQQMNELSECRALVLPDNLLEGRVVRLIYSGSGDSILALTQNATHKLWSPEKENINMQLQLYEPSSTIVMTNEIGADPKNVFPCFAMKGSYLFSASGGRISIFSLETFETLATFANPPPTATYFIFLPQNLFAIGFDDSSILIHCPYAKKTKAKLKGHENRITCLAFSYNLNVLVSSAADAQLCVWDANGWKKLCSKFLQCFQTGSVPENPIVNHIQFHPDQIHLVSVHEGQIDVYEAPTLNHILQLVPEKLDLPITYATYSCDGKLIYVSCKSGCIKVLAAATLDLQCQINLTAYAQPSTTSLELYPVIIAAHPSEANQIAVGLTDGRVHVLEPLQSEVEWGKLHPLGESREFSTTSG</sequence>
<evidence type="ECO:0000313" key="2">
    <source>
        <dbReference type="Proteomes" id="UP001164539"/>
    </source>
</evidence>
<evidence type="ECO:0000313" key="1">
    <source>
        <dbReference type="EMBL" id="KAJ4707877.1"/>
    </source>
</evidence>
<dbReference type="EMBL" id="CM051403">
    <property type="protein sequence ID" value="KAJ4707877.1"/>
    <property type="molecule type" value="Genomic_DNA"/>
</dbReference>
<accession>A0ACC1XA20</accession>
<dbReference type="Proteomes" id="UP001164539">
    <property type="component" value="Chromosome 10"/>
</dbReference>
<comment type="caution">
    <text evidence="1">The sequence shown here is derived from an EMBL/GenBank/DDBJ whole genome shotgun (WGS) entry which is preliminary data.</text>
</comment>
<keyword evidence="2" id="KW-1185">Reference proteome</keyword>
<gene>
    <name evidence="1" type="ORF">OWV82_017922</name>
</gene>
<organism evidence="1 2">
    <name type="scientific">Melia azedarach</name>
    <name type="common">Chinaberry tree</name>
    <dbReference type="NCBI Taxonomy" id="155640"/>
    <lineage>
        <taxon>Eukaryota</taxon>
        <taxon>Viridiplantae</taxon>
        <taxon>Streptophyta</taxon>
        <taxon>Embryophyta</taxon>
        <taxon>Tracheophyta</taxon>
        <taxon>Spermatophyta</taxon>
        <taxon>Magnoliopsida</taxon>
        <taxon>eudicotyledons</taxon>
        <taxon>Gunneridae</taxon>
        <taxon>Pentapetalae</taxon>
        <taxon>rosids</taxon>
        <taxon>malvids</taxon>
        <taxon>Sapindales</taxon>
        <taxon>Meliaceae</taxon>
        <taxon>Melia</taxon>
    </lineage>
</organism>
<proteinExistence type="predicted"/>
<protein>
    <submittedName>
        <fullName evidence="1">Topless-related protein 4</fullName>
    </submittedName>
</protein>
<reference evidence="1 2" key="1">
    <citation type="journal article" date="2023" name="Science">
        <title>Complex scaffold remodeling in plant triterpene biosynthesis.</title>
        <authorList>
            <person name="De La Pena R."/>
            <person name="Hodgson H."/>
            <person name="Liu J.C."/>
            <person name="Stephenson M.J."/>
            <person name="Martin A.C."/>
            <person name="Owen C."/>
            <person name="Harkess A."/>
            <person name="Leebens-Mack J."/>
            <person name="Jimenez L.E."/>
            <person name="Osbourn A."/>
            <person name="Sattely E.S."/>
        </authorList>
    </citation>
    <scope>NUCLEOTIDE SEQUENCE [LARGE SCALE GENOMIC DNA]</scope>
    <source>
        <strain evidence="2">cv. JPN11</strain>
        <tissue evidence="1">Leaf</tissue>
    </source>
</reference>